<dbReference type="EMBL" id="MN738833">
    <property type="protein sequence ID" value="QHT38719.1"/>
    <property type="molecule type" value="Genomic_DNA"/>
</dbReference>
<reference evidence="1" key="1">
    <citation type="journal article" date="2020" name="Nature">
        <title>Giant virus diversity and host interactions through global metagenomics.</title>
        <authorList>
            <person name="Schulz F."/>
            <person name="Roux S."/>
            <person name="Paez-Espino D."/>
            <person name="Jungbluth S."/>
            <person name="Walsh D.A."/>
            <person name="Denef V.J."/>
            <person name="McMahon K.D."/>
            <person name="Konstantinidis K.T."/>
            <person name="Eloe-Fadrosh E.A."/>
            <person name="Kyrpides N.C."/>
            <person name="Woyke T."/>
        </authorList>
    </citation>
    <scope>NUCLEOTIDE SEQUENCE</scope>
    <source>
        <strain evidence="1">GVMAG-S-ERX556106-38</strain>
    </source>
</reference>
<sequence length="184" mass="20332">MADPSPFANTSRIGLDACNTDQRSLQNTQATNYMLQNYYLSECTMQKPIEFATSQPAVNYKGSHMMGLGGCNVDQNSALLYGAQQTHPKAKLDLFQRPYLTVPYLGRGSADSVEESKLMQGERESNRRSVTKMSEQSYIPLSHTPLLDPISNRVTDPTYSVEEAAAAGWVRGGIASRDLTRDTK</sequence>
<proteinExistence type="predicted"/>
<accession>A0A6C0FDT1</accession>
<name>A0A6C0FDT1_9ZZZZ</name>
<organism evidence="1">
    <name type="scientific">viral metagenome</name>
    <dbReference type="NCBI Taxonomy" id="1070528"/>
    <lineage>
        <taxon>unclassified sequences</taxon>
        <taxon>metagenomes</taxon>
        <taxon>organismal metagenomes</taxon>
    </lineage>
</organism>
<protein>
    <submittedName>
        <fullName evidence="1">Uncharacterized protein</fullName>
    </submittedName>
</protein>
<dbReference type="AlphaFoldDB" id="A0A6C0FDT1"/>
<evidence type="ECO:0000313" key="1">
    <source>
        <dbReference type="EMBL" id="QHT38719.1"/>
    </source>
</evidence>